<evidence type="ECO:0000313" key="8">
    <source>
        <dbReference type="EMBL" id="GAA4080181.1"/>
    </source>
</evidence>
<feature type="region of interest" description="Disordered" evidence="6">
    <location>
        <begin position="1"/>
        <end position="328"/>
    </location>
</feature>
<evidence type="ECO:0000256" key="6">
    <source>
        <dbReference type="SAM" id="MobiDB-lite"/>
    </source>
</evidence>
<feature type="compositionally biased region" description="Basic and acidic residues" evidence="6">
    <location>
        <begin position="300"/>
        <end position="310"/>
    </location>
</feature>
<evidence type="ECO:0000256" key="3">
    <source>
        <dbReference type="ARBA" id="ARBA00022801"/>
    </source>
</evidence>
<feature type="compositionally biased region" description="Pro residues" evidence="6">
    <location>
        <begin position="37"/>
        <end position="47"/>
    </location>
</feature>
<feature type="compositionally biased region" description="Low complexity" evidence="6">
    <location>
        <begin position="48"/>
        <end position="66"/>
    </location>
</feature>
<comment type="similarity">
    <text evidence="1">Belongs to the peptidase C2 family.</text>
</comment>
<feature type="compositionally biased region" description="Basic and acidic residues" evidence="6">
    <location>
        <begin position="194"/>
        <end position="209"/>
    </location>
</feature>
<feature type="compositionally biased region" description="Basic and acidic residues" evidence="6">
    <location>
        <begin position="278"/>
        <end position="294"/>
    </location>
</feature>
<feature type="compositionally biased region" description="Basic and acidic residues" evidence="6">
    <location>
        <begin position="8"/>
        <end position="28"/>
    </location>
</feature>
<comment type="caution">
    <text evidence="8">The sequence shown here is derived from an EMBL/GenBank/DDBJ whole genome shotgun (WGS) entry which is preliminary data.</text>
</comment>
<dbReference type="InterPro" id="IPR001300">
    <property type="entry name" value="Peptidase_C2_calpain_cat"/>
</dbReference>
<evidence type="ECO:0000256" key="4">
    <source>
        <dbReference type="ARBA" id="ARBA00022807"/>
    </source>
</evidence>
<proteinExistence type="inferred from homology"/>
<keyword evidence="4 5" id="KW-0788">Thiol protease</keyword>
<dbReference type="PANTHER" id="PTHR10183:SF379">
    <property type="entry name" value="CALPAIN-5"/>
    <property type="match status" value="1"/>
</dbReference>
<feature type="active site" evidence="5">
    <location>
        <position position="545"/>
    </location>
</feature>
<feature type="active site" evidence="5">
    <location>
        <position position="562"/>
    </location>
</feature>
<keyword evidence="2 5" id="KW-0645">Protease</keyword>
<keyword evidence="9" id="KW-1185">Reference proteome</keyword>
<gene>
    <name evidence="8" type="ORF">GCM10022214_43350</name>
</gene>
<evidence type="ECO:0000259" key="7">
    <source>
        <dbReference type="PROSITE" id="PS50203"/>
    </source>
</evidence>
<dbReference type="Pfam" id="PF00648">
    <property type="entry name" value="Peptidase_C2"/>
    <property type="match status" value="1"/>
</dbReference>
<dbReference type="InterPro" id="IPR038765">
    <property type="entry name" value="Papain-like_cys_pep_sf"/>
</dbReference>
<dbReference type="InterPro" id="IPR022684">
    <property type="entry name" value="Calpain_cysteine_protease"/>
</dbReference>
<dbReference type="PANTHER" id="PTHR10183">
    <property type="entry name" value="CALPAIN"/>
    <property type="match status" value="1"/>
</dbReference>
<reference evidence="9" key="1">
    <citation type="journal article" date="2019" name="Int. J. Syst. Evol. Microbiol.">
        <title>The Global Catalogue of Microorganisms (GCM) 10K type strain sequencing project: providing services to taxonomists for standard genome sequencing and annotation.</title>
        <authorList>
            <consortium name="The Broad Institute Genomics Platform"/>
            <consortium name="The Broad Institute Genome Sequencing Center for Infectious Disease"/>
            <person name="Wu L."/>
            <person name="Ma J."/>
        </authorList>
    </citation>
    <scope>NUCLEOTIDE SEQUENCE [LARGE SCALE GENOMIC DNA]</scope>
    <source>
        <strain evidence="9">JCM 16702</strain>
    </source>
</reference>
<dbReference type="PROSITE" id="PS50203">
    <property type="entry name" value="CALPAIN_CAT"/>
    <property type="match status" value="1"/>
</dbReference>
<feature type="domain" description="Calpain catalytic" evidence="7">
    <location>
        <begin position="315"/>
        <end position="564"/>
    </location>
</feature>
<dbReference type="Proteomes" id="UP001500683">
    <property type="component" value="Unassembled WGS sequence"/>
</dbReference>
<keyword evidence="3 5" id="KW-0378">Hydrolase</keyword>
<evidence type="ECO:0000313" key="9">
    <source>
        <dbReference type="Proteomes" id="UP001500683"/>
    </source>
</evidence>
<name>A0ABP7W3W3_9ACTN</name>
<dbReference type="EMBL" id="BAAAZG010000028">
    <property type="protein sequence ID" value="GAA4080181.1"/>
    <property type="molecule type" value="Genomic_DNA"/>
</dbReference>
<accession>A0ABP7W3W3</accession>
<feature type="compositionally biased region" description="Basic and acidic residues" evidence="6">
    <location>
        <begin position="79"/>
        <end position="89"/>
    </location>
</feature>
<organism evidence="8 9">
    <name type="scientific">Actinomadura miaoliensis</name>
    <dbReference type="NCBI Taxonomy" id="430685"/>
    <lineage>
        <taxon>Bacteria</taxon>
        <taxon>Bacillati</taxon>
        <taxon>Actinomycetota</taxon>
        <taxon>Actinomycetes</taxon>
        <taxon>Streptosporangiales</taxon>
        <taxon>Thermomonosporaceae</taxon>
        <taxon>Actinomadura</taxon>
    </lineage>
</organism>
<protein>
    <recommendedName>
        <fullName evidence="7">Calpain catalytic domain-containing protein</fullName>
    </recommendedName>
</protein>
<sequence>MGHGPRPAFERTDDVAVDRPGKDTDTRVEPVQNPQLDKPPPPPPDQPDSPSRPSRAESRAAAQAPPGDRAGTSTSQRASKVEHLKKPSASDKPSALPPDRPGAPGQPSRAESRAAAQAPPENPEDAGTFRRDTKAAPAGKRPASDRGSALPAARPGAPGDGSQATDESSDLNDEAALKNEGDAPGQAHGTGEARGPRDGASRTENRDARQAAPQGDRQGDQARPEAGTEAEGDQPPRREMSGEGMPDDDARTADGDEHDVEGSLSDRFNRVFGRKILGRSEHADDPRELTDTIDRPAFQDPREKPEKVPDRYGTPLERPDGTRTPLFDGEPVREQAKQGRLNDCGIIAALGAVAGHRPEAIRDCVRETDDGNYEVRLHETRFSPSKRRYEPTGRSIVLTVTPELPVFDAKPHMPAFADSVETKAAWAPVLEKAIAGSDRTWHDERRAMENRLWEAKGKTGEPPTGYVRLNQGSKPRDRAELLTQLTGRPARSVEFPEYDSQGRTPDKQLLEDFRRRLADRKPVLVGTRDKRPDESFLPNNLADGHAYEVTKVDERGMIHLRNPWNAHHPRPMGIRDFKAYFKPRYITLE</sequence>
<feature type="active site" evidence="5">
    <location>
        <position position="344"/>
    </location>
</feature>
<evidence type="ECO:0000256" key="1">
    <source>
        <dbReference type="ARBA" id="ARBA00007623"/>
    </source>
</evidence>
<dbReference type="SUPFAM" id="SSF54001">
    <property type="entry name" value="Cysteine proteinases"/>
    <property type="match status" value="1"/>
</dbReference>
<evidence type="ECO:0000256" key="2">
    <source>
        <dbReference type="ARBA" id="ARBA00022670"/>
    </source>
</evidence>
<evidence type="ECO:0000256" key="5">
    <source>
        <dbReference type="PROSITE-ProRule" id="PRU00239"/>
    </source>
</evidence>